<dbReference type="CDD" id="cd03219">
    <property type="entry name" value="ABC_Mj1267_LivG_branched"/>
    <property type="match status" value="1"/>
</dbReference>
<dbReference type="InterPro" id="IPR032823">
    <property type="entry name" value="BCA_ABC_TP_C"/>
</dbReference>
<dbReference type="Pfam" id="PF00005">
    <property type="entry name" value="ABC_tran"/>
    <property type="match status" value="1"/>
</dbReference>
<reference evidence="5" key="1">
    <citation type="submission" date="2022-11" db="EMBL/GenBank/DDBJ databases">
        <title>Hoeflea poritis sp. nov., isolated from scleractinian coral Porites lutea.</title>
        <authorList>
            <person name="Zhang G."/>
            <person name="Wei Q."/>
            <person name="Cai L."/>
        </authorList>
    </citation>
    <scope>NUCLEOTIDE SEQUENCE</scope>
    <source>
        <strain evidence="5">E7-10</strain>
    </source>
</reference>
<dbReference type="PANTHER" id="PTHR45772:SF2">
    <property type="entry name" value="ABC TRANSPORTER ATP-BINDING PROTEIN"/>
    <property type="match status" value="1"/>
</dbReference>
<dbReference type="SMART" id="SM00382">
    <property type="entry name" value="AAA"/>
    <property type="match status" value="1"/>
</dbReference>
<name>A0ABT4VKB4_9HYPH</name>
<dbReference type="InterPro" id="IPR027417">
    <property type="entry name" value="P-loop_NTPase"/>
</dbReference>
<dbReference type="RefSeq" id="WP_271088118.1">
    <property type="nucleotide sequence ID" value="NZ_JAPJZH010000002.1"/>
</dbReference>
<evidence type="ECO:0000313" key="6">
    <source>
        <dbReference type="Proteomes" id="UP001148313"/>
    </source>
</evidence>
<dbReference type="SUPFAM" id="SSF52540">
    <property type="entry name" value="P-loop containing nucleoside triphosphate hydrolases"/>
    <property type="match status" value="1"/>
</dbReference>
<dbReference type="PROSITE" id="PS50893">
    <property type="entry name" value="ABC_TRANSPORTER_2"/>
    <property type="match status" value="1"/>
</dbReference>
<evidence type="ECO:0000256" key="3">
    <source>
        <dbReference type="ARBA" id="ARBA00022840"/>
    </source>
</evidence>
<dbReference type="GO" id="GO:0005524">
    <property type="term" value="F:ATP binding"/>
    <property type="evidence" value="ECO:0007669"/>
    <property type="project" value="UniProtKB-KW"/>
</dbReference>
<dbReference type="PANTHER" id="PTHR45772">
    <property type="entry name" value="CONSERVED COMPONENT OF ABC TRANSPORTER FOR NATURAL AMINO ACIDS-RELATED"/>
    <property type="match status" value="1"/>
</dbReference>
<accession>A0ABT4VKB4</accession>
<keyword evidence="6" id="KW-1185">Reference proteome</keyword>
<evidence type="ECO:0000256" key="1">
    <source>
        <dbReference type="ARBA" id="ARBA00022448"/>
    </source>
</evidence>
<organism evidence="5 6">
    <name type="scientific">Hoeflea poritis</name>
    <dbReference type="NCBI Taxonomy" id="2993659"/>
    <lineage>
        <taxon>Bacteria</taxon>
        <taxon>Pseudomonadati</taxon>
        <taxon>Pseudomonadota</taxon>
        <taxon>Alphaproteobacteria</taxon>
        <taxon>Hyphomicrobiales</taxon>
        <taxon>Rhizobiaceae</taxon>
        <taxon>Hoeflea</taxon>
    </lineage>
</organism>
<dbReference type="InterPro" id="IPR051120">
    <property type="entry name" value="ABC_AA/LPS_Transport"/>
</dbReference>
<gene>
    <name evidence="5" type="ORF">OOZ53_04475</name>
</gene>
<evidence type="ECO:0000313" key="5">
    <source>
        <dbReference type="EMBL" id="MDA4844590.1"/>
    </source>
</evidence>
<dbReference type="InterPro" id="IPR003593">
    <property type="entry name" value="AAA+_ATPase"/>
</dbReference>
<sequence length="251" mass="27064">MAETAPILELRELRKSFGALKATDDVSLDVRPGEIHALIGPNGAGKSTLIHQVAGSLTPDGGEIRFNGEDISGLTVAQRVRLGLGRTFQVSSVAPEFSALRNVMLSVQSTQGSSFRFFKPVMHDASLVDAAMEKLSLVDLAERADVVAAELSHGERRQLEMAMALALNPKLLLLDEPMAGMGPEGSKNLTGFLDTLRHEVPILLVEHDMEAVFSLADRISVLVYGSVIASGSVDEIRTNRDVREAYLGEED</sequence>
<proteinExistence type="predicted"/>
<dbReference type="Pfam" id="PF12399">
    <property type="entry name" value="BCA_ABC_TP_C"/>
    <property type="match status" value="1"/>
</dbReference>
<dbReference type="InterPro" id="IPR003439">
    <property type="entry name" value="ABC_transporter-like_ATP-bd"/>
</dbReference>
<dbReference type="Proteomes" id="UP001148313">
    <property type="component" value="Unassembled WGS sequence"/>
</dbReference>
<feature type="domain" description="ABC transporter" evidence="4">
    <location>
        <begin position="8"/>
        <end position="249"/>
    </location>
</feature>
<evidence type="ECO:0000256" key="2">
    <source>
        <dbReference type="ARBA" id="ARBA00022741"/>
    </source>
</evidence>
<keyword evidence="1" id="KW-0813">Transport</keyword>
<dbReference type="EMBL" id="JAPJZH010000002">
    <property type="protein sequence ID" value="MDA4844590.1"/>
    <property type="molecule type" value="Genomic_DNA"/>
</dbReference>
<dbReference type="Gene3D" id="3.40.50.300">
    <property type="entry name" value="P-loop containing nucleotide triphosphate hydrolases"/>
    <property type="match status" value="1"/>
</dbReference>
<evidence type="ECO:0000259" key="4">
    <source>
        <dbReference type="PROSITE" id="PS50893"/>
    </source>
</evidence>
<keyword evidence="3 5" id="KW-0067">ATP-binding</keyword>
<comment type="caution">
    <text evidence="5">The sequence shown here is derived from an EMBL/GenBank/DDBJ whole genome shotgun (WGS) entry which is preliminary data.</text>
</comment>
<protein>
    <submittedName>
        <fullName evidence="5">ABC transporter ATP-binding protein</fullName>
    </submittedName>
</protein>
<keyword evidence="2" id="KW-0547">Nucleotide-binding</keyword>